<evidence type="ECO:0000256" key="4">
    <source>
        <dbReference type="PROSITE-ProRule" id="PRU00192"/>
    </source>
</evidence>
<evidence type="ECO:0000256" key="1">
    <source>
        <dbReference type="ARBA" id="ARBA00010749"/>
    </source>
</evidence>
<dbReference type="SMART" id="SM00060">
    <property type="entry name" value="FN3"/>
    <property type="match status" value="3"/>
</dbReference>
<dbReference type="CDD" id="cd12014">
    <property type="entry name" value="SH3_RIM-BP_1"/>
    <property type="match status" value="1"/>
</dbReference>
<dbReference type="EMBL" id="CAJOAZ010000791">
    <property type="protein sequence ID" value="CAF3714003.1"/>
    <property type="molecule type" value="Genomic_DNA"/>
</dbReference>
<feature type="compositionally biased region" description="Polar residues" evidence="6">
    <location>
        <begin position="987"/>
        <end position="1018"/>
    </location>
</feature>
<feature type="compositionally biased region" description="Polar residues" evidence="6">
    <location>
        <begin position="958"/>
        <end position="968"/>
    </location>
</feature>
<dbReference type="Gene3D" id="2.60.40.10">
    <property type="entry name" value="Immunoglobulins"/>
    <property type="match status" value="3"/>
</dbReference>
<keyword evidence="5" id="KW-0175">Coiled coil</keyword>
<feature type="compositionally biased region" description="Polar residues" evidence="6">
    <location>
        <begin position="1042"/>
        <end position="1055"/>
    </location>
</feature>
<feature type="domain" description="Fibronectin type-III" evidence="8">
    <location>
        <begin position="710"/>
        <end position="796"/>
    </location>
</feature>
<dbReference type="Gene3D" id="2.30.30.40">
    <property type="entry name" value="SH3 Domains"/>
    <property type="match status" value="3"/>
</dbReference>
<proteinExistence type="inferred from homology"/>
<evidence type="ECO:0000256" key="5">
    <source>
        <dbReference type="SAM" id="Coils"/>
    </source>
</evidence>
<organism evidence="9 10">
    <name type="scientific">Adineta steineri</name>
    <dbReference type="NCBI Taxonomy" id="433720"/>
    <lineage>
        <taxon>Eukaryota</taxon>
        <taxon>Metazoa</taxon>
        <taxon>Spiralia</taxon>
        <taxon>Gnathifera</taxon>
        <taxon>Rotifera</taxon>
        <taxon>Eurotatoria</taxon>
        <taxon>Bdelloidea</taxon>
        <taxon>Adinetida</taxon>
        <taxon>Adinetidae</taxon>
        <taxon>Adineta</taxon>
    </lineage>
</organism>
<dbReference type="CDD" id="cd11851">
    <property type="entry name" value="SH3_RIM-BP"/>
    <property type="match status" value="1"/>
</dbReference>
<feature type="region of interest" description="Disordered" evidence="6">
    <location>
        <begin position="1127"/>
        <end position="1164"/>
    </location>
</feature>
<dbReference type="InterPro" id="IPR003961">
    <property type="entry name" value="FN3_dom"/>
</dbReference>
<dbReference type="SMART" id="SM00326">
    <property type="entry name" value="SH3"/>
    <property type="match status" value="3"/>
</dbReference>
<dbReference type="FunFam" id="2.30.30.40:FF:000023">
    <property type="entry name" value="RIMS-binding protein 2 isoform F"/>
    <property type="match status" value="1"/>
</dbReference>
<accession>A0A818VP90</accession>
<feature type="region of interest" description="Disordered" evidence="6">
    <location>
        <begin position="951"/>
        <end position="1020"/>
    </location>
</feature>
<reference evidence="9" key="1">
    <citation type="submission" date="2021-02" db="EMBL/GenBank/DDBJ databases">
        <authorList>
            <person name="Nowell W R."/>
        </authorList>
    </citation>
    <scope>NUCLEOTIDE SEQUENCE</scope>
</reference>
<dbReference type="PANTHER" id="PTHR14234:SF19">
    <property type="entry name" value="RIM-BINDING PROTEIN, ISOFORM F"/>
    <property type="match status" value="1"/>
</dbReference>
<dbReference type="PROSITE" id="PS50853">
    <property type="entry name" value="FN3"/>
    <property type="match status" value="2"/>
</dbReference>
<feature type="region of interest" description="Disordered" evidence="6">
    <location>
        <begin position="1237"/>
        <end position="1272"/>
    </location>
</feature>
<name>A0A818VP90_9BILA</name>
<feature type="domain" description="Fibronectin type-III" evidence="8">
    <location>
        <begin position="617"/>
        <end position="707"/>
    </location>
</feature>
<dbReference type="Pfam" id="PF25523">
    <property type="entry name" value="Ig_RIMBP2"/>
    <property type="match status" value="1"/>
</dbReference>
<evidence type="ECO:0000259" key="7">
    <source>
        <dbReference type="PROSITE" id="PS50002"/>
    </source>
</evidence>
<dbReference type="PROSITE" id="PS50002">
    <property type="entry name" value="SH3"/>
    <property type="match status" value="3"/>
</dbReference>
<feature type="domain" description="SH3" evidence="7">
    <location>
        <begin position="1062"/>
        <end position="1130"/>
    </location>
</feature>
<dbReference type="InterPro" id="IPR040325">
    <property type="entry name" value="RIMBP1/2/3"/>
</dbReference>
<dbReference type="FunFam" id="2.30.30.40:FF:000016">
    <property type="entry name" value="RIMS-binding protein 2 isoform X2"/>
    <property type="match status" value="1"/>
</dbReference>
<feature type="coiled-coil region" evidence="5">
    <location>
        <begin position="200"/>
        <end position="258"/>
    </location>
</feature>
<feature type="domain" description="SH3" evidence="7">
    <location>
        <begin position="1162"/>
        <end position="1230"/>
    </location>
</feature>
<evidence type="ECO:0000313" key="10">
    <source>
        <dbReference type="Proteomes" id="UP000663844"/>
    </source>
</evidence>
<feature type="compositionally biased region" description="Low complexity" evidence="6">
    <location>
        <begin position="129"/>
        <end position="166"/>
    </location>
</feature>
<dbReference type="InterPro" id="IPR013783">
    <property type="entry name" value="Ig-like_fold"/>
</dbReference>
<evidence type="ECO:0000313" key="9">
    <source>
        <dbReference type="EMBL" id="CAF3714003.1"/>
    </source>
</evidence>
<dbReference type="PANTHER" id="PTHR14234">
    <property type="entry name" value="RIM BINDING PROTEIN-RELATED"/>
    <property type="match status" value="1"/>
</dbReference>
<dbReference type="GO" id="GO:0045202">
    <property type="term" value="C:synapse"/>
    <property type="evidence" value="ECO:0007669"/>
    <property type="project" value="GOC"/>
</dbReference>
<evidence type="ECO:0000256" key="2">
    <source>
        <dbReference type="ARBA" id="ARBA00022443"/>
    </source>
</evidence>
<feature type="compositionally biased region" description="Pro residues" evidence="6">
    <location>
        <begin position="1148"/>
        <end position="1160"/>
    </location>
</feature>
<evidence type="ECO:0000256" key="3">
    <source>
        <dbReference type="ARBA" id="ARBA00022737"/>
    </source>
</evidence>
<evidence type="ECO:0008006" key="11">
    <source>
        <dbReference type="Google" id="ProtNLM"/>
    </source>
</evidence>
<dbReference type="InterPro" id="IPR035753">
    <property type="entry name" value="RIM-BP_SH3_2"/>
</dbReference>
<feature type="compositionally biased region" description="Low complexity" evidence="6">
    <location>
        <begin position="1136"/>
        <end position="1147"/>
    </location>
</feature>
<dbReference type="InterPro" id="IPR001452">
    <property type="entry name" value="SH3_domain"/>
</dbReference>
<keyword evidence="3" id="KW-0677">Repeat</keyword>
<dbReference type="PRINTS" id="PR00452">
    <property type="entry name" value="SH3DOMAIN"/>
</dbReference>
<dbReference type="CDD" id="cd00063">
    <property type="entry name" value="FN3"/>
    <property type="match status" value="1"/>
</dbReference>
<gene>
    <name evidence="9" type="ORF">OXD698_LOCUS13165</name>
</gene>
<feature type="coiled-coil region" evidence="5">
    <location>
        <begin position="31"/>
        <end position="96"/>
    </location>
</feature>
<feature type="domain" description="SH3" evidence="7">
    <location>
        <begin position="473"/>
        <end position="541"/>
    </location>
</feature>
<comment type="similarity">
    <text evidence="1">Belongs to the RIMBP family.</text>
</comment>
<evidence type="ECO:0000256" key="6">
    <source>
        <dbReference type="SAM" id="MobiDB-lite"/>
    </source>
</evidence>
<feature type="region of interest" description="Disordered" evidence="6">
    <location>
        <begin position="450"/>
        <end position="472"/>
    </location>
</feature>
<protein>
    <recommendedName>
        <fullName evidence="11">RIMS-binding protein 2</fullName>
    </recommendedName>
</protein>
<evidence type="ECO:0000259" key="8">
    <source>
        <dbReference type="PROSITE" id="PS50853"/>
    </source>
</evidence>
<dbReference type="InterPro" id="IPR036028">
    <property type="entry name" value="SH3-like_dom_sf"/>
</dbReference>
<dbReference type="SUPFAM" id="SSF50044">
    <property type="entry name" value="SH3-domain"/>
    <property type="match status" value="3"/>
</dbReference>
<comment type="caution">
    <text evidence="9">The sequence shown here is derived from an EMBL/GenBank/DDBJ whole genome shotgun (WGS) entry which is preliminary data.</text>
</comment>
<dbReference type="InterPro" id="IPR036116">
    <property type="entry name" value="FN3_sf"/>
</dbReference>
<feature type="coiled-coil region" evidence="5">
    <location>
        <begin position="290"/>
        <end position="408"/>
    </location>
</feature>
<keyword evidence="2 4" id="KW-0728">SH3 domain</keyword>
<dbReference type="SUPFAM" id="SSF49265">
    <property type="entry name" value="Fibronectin type III"/>
    <property type="match status" value="1"/>
</dbReference>
<feature type="region of interest" description="Disordered" evidence="6">
    <location>
        <begin position="129"/>
        <end position="181"/>
    </location>
</feature>
<feature type="region of interest" description="Disordered" evidence="6">
    <location>
        <begin position="1033"/>
        <end position="1058"/>
    </location>
</feature>
<dbReference type="Pfam" id="PF07653">
    <property type="entry name" value="SH3_2"/>
    <property type="match status" value="2"/>
</dbReference>
<dbReference type="InterPro" id="IPR057884">
    <property type="entry name" value="FN3_RIM-BP1/2/3"/>
</dbReference>
<feature type="compositionally biased region" description="Polar residues" evidence="6">
    <location>
        <begin position="167"/>
        <end position="179"/>
    </location>
</feature>
<sequence>METFKRQVTIIDELWDNEQSNSNRRLYDEQERALQRKNIELNDRVKKFEKQLEVIKQDQPKDHTKELIKRSLSKQASEFNKLLAKKDEEIQHLNAQVKQISKPTSLESALRQANIEKLHLEKRLLSSNSSLNSTTTTNASPTTTLSTSTTDDPTLFPRTSSSSTTSVDPTYHQSSQKANETLKTDTHHLTYTNDDNATKLNVQRQKLNDLQESYKHLELKYKQLLDIEERYKKEKLSYESTLQENEKLKEKIHSLENDQLTKKSPQNNHQDLEKELQLSIKERETVSTLNTQLHTDVTNLTNTNERLTDECKNLRKALAAKSDEYEQLKIKNVELESTIKSLRDTSDLERRLNDENEINKKELKRKQDDLEQFQRMHDTTKRENQATIHQLQDKIHDLERKTELQSLKHEEILLQFETLKTRRDRTLPTSSGNILSILNNPNILPKMIHSQMSNPDDSAPIKSRQRSTNSNDKSAHIVIAKYSYDPLKDSPNDHPEIELPLKSGEYYLIYGDIDEDGFYDGRNLDGRYGLIPSNFIELITNPYDLPEHTKHVIQKLTGKNIPVDERITRHREQTPSLDSDVFTNNSPPSIPTVRKQINSSASDMSADDLSYGKHVPHPTNLRIEKSLSNSVMIAWNPPSTNTQILGYQVLLDHSLYTTIRANERTRALLENINLNEKSHRISIRTITQHGLSRDQECTLLLTNSKDSSYVPTDLRVDRITQTSAVVSWWPASNDISHKLYVNDMEVQTLKPGIYRFKLSGLSPNTMHKVMIKAKPAVPLTPQQQVATSVEFRTTSFEKILINSGSSKIHNKQSKYESIEPPKRVQVIAGPQTNTILVSWEQSPSINIARGYRILIDGRQVQDITNPLNDHTVINLNTLHPGRYLTIRTLTDNSGESHDSTSIDLDDVLKKLDMDISLVRIASISKEIVVSFQTITDNEIIKSPLLSPTIKNHRKTSRRLSSITQDLPTPNSPSPVSKPIITGKDMNKSLTRSPLESPSMTSSINTDTIPTIQSPQVDSNRIRSPINENLNIKKSITPEEQHSSPIKTTPQKSKNPFINKLIGPPRIFVALFDYDPHAMSPNQDSEEELPFKKGEIIKIYGDQDGDGFYIGQTDKGRTGYVPSNMVSEIESDDSETESSVSSAVSPIKRTPPAPLPLPSPPKSTKKKMFAQFDYNPSENSPNANHKDELSFRKGDIIYVHGNIRDDGFYSGELENGKKGFVPSNYLKDSIPVETPIKKDNEISDNKQIPTNVSNVTKVPAEKPIEPTPPTEASTLGFFDRIKSTFSWNSANPS</sequence>
<dbReference type="CDD" id="cd12012">
    <property type="entry name" value="SH3_RIM-BP_2"/>
    <property type="match status" value="1"/>
</dbReference>
<dbReference type="Proteomes" id="UP000663844">
    <property type="component" value="Unassembled WGS sequence"/>
</dbReference>
<dbReference type="GO" id="GO:0007274">
    <property type="term" value="P:neuromuscular synaptic transmission"/>
    <property type="evidence" value="ECO:0007669"/>
    <property type="project" value="TreeGrafter"/>
</dbReference>
<feature type="compositionally biased region" description="Polar residues" evidence="6">
    <location>
        <begin position="1244"/>
        <end position="1255"/>
    </location>
</feature>